<evidence type="ECO:0000313" key="2">
    <source>
        <dbReference type="Proteomes" id="UP001551584"/>
    </source>
</evidence>
<accession>A0ABV3EQ41</accession>
<comment type="caution">
    <text evidence="1">The sequence shown here is derived from an EMBL/GenBank/DDBJ whole genome shotgun (WGS) entry which is preliminary data.</text>
</comment>
<protein>
    <recommendedName>
        <fullName evidence="3">Butirosin biosynthesis protein H N-terminal domain-containing protein</fullName>
    </recommendedName>
</protein>
<reference evidence="1 2" key="1">
    <citation type="submission" date="2024-06" db="EMBL/GenBank/DDBJ databases">
        <title>The Natural Products Discovery Center: Release of the First 8490 Sequenced Strains for Exploring Actinobacteria Biosynthetic Diversity.</title>
        <authorList>
            <person name="Kalkreuter E."/>
            <person name="Kautsar S.A."/>
            <person name="Yang D."/>
            <person name="Bader C.D."/>
            <person name="Teijaro C.N."/>
            <person name="Fluegel L."/>
            <person name="Davis C.M."/>
            <person name="Simpson J.R."/>
            <person name="Lauterbach L."/>
            <person name="Steele A.D."/>
            <person name="Gui C."/>
            <person name="Meng S."/>
            <person name="Li G."/>
            <person name="Viehrig K."/>
            <person name="Ye F."/>
            <person name="Su P."/>
            <person name="Kiefer A.F."/>
            <person name="Nichols A."/>
            <person name="Cepeda A.J."/>
            <person name="Yan W."/>
            <person name="Fan B."/>
            <person name="Jiang Y."/>
            <person name="Adhikari A."/>
            <person name="Zheng C.-J."/>
            <person name="Schuster L."/>
            <person name="Cowan T.M."/>
            <person name="Smanski M.J."/>
            <person name="Chevrette M.G."/>
            <person name="De Carvalho L.P.S."/>
            <person name="Shen B."/>
        </authorList>
    </citation>
    <scope>NUCLEOTIDE SEQUENCE [LARGE SCALE GENOMIC DNA]</scope>
    <source>
        <strain evidence="1 2">NPDC048117</strain>
    </source>
</reference>
<dbReference type="RefSeq" id="WP_359272258.1">
    <property type="nucleotide sequence ID" value="NZ_JBEZNA010000026.1"/>
</dbReference>
<dbReference type="Proteomes" id="UP001551584">
    <property type="component" value="Unassembled WGS sequence"/>
</dbReference>
<dbReference type="EMBL" id="JBEZNA010000026">
    <property type="protein sequence ID" value="MEU9578320.1"/>
    <property type="molecule type" value="Genomic_DNA"/>
</dbReference>
<organism evidence="1 2">
    <name type="scientific">Streptomyces chilikensis</name>
    <dbReference type="NCBI Taxonomy" id="1194079"/>
    <lineage>
        <taxon>Bacteria</taxon>
        <taxon>Bacillati</taxon>
        <taxon>Actinomycetota</taxon>
        <taxon>Actinomycetes</taxon>
        <taxon>Kitasatosporales</taxon>
        <taxon>Streptomycetaceae</taxon>
        <taxon>Streptomyces</taxon>
    </lineage>
</organism>
<evidence type="ECO:0000313" key="1">
    <source>
        <dbReference type="EMBL" id="MEU9578320.1"/>
    </source>
</evidence>
<gene>
    <name evidence="1" type="ORF">AB0D95_13810</name>
</gene>
<proteinExistence type="predicted"/>
<evidence type="ECO:0008006" key="3">
    <source>
        <dbReference type="Google" id="ProtNLM"/>
    </source>
</evidence>
<sequence length="313" mass="32762">MTPAFRGSSPYCYANSLAMVLDADSPAPSAIEVLTGSPFGAQWVEGGLPHFDPLGWDPDLGLDQAIDLLGWTCQRTSGGDASEAIGRLRHASKSGPVLVGPVDIGLLLHQPWSAGEANGSDHWVVVLDVDDEKVVFHDPDGFPFATLPIGGFAAAWNSRLVECGGPFTMRSVFRRVRQTDVLSALRSSLPTAQRWLAGGRQDEYRAGHGSRGAAAAVARLAGSVLAGLDDRTHRHLAGFAVRVGARRLSDASLWLAEVGAPDAAKITGLQARLLGSVQYSLVAGATQTAAATLRHLAATYDDLCAAVAATCGT</sequence>
<name>A0ABV3EQ41_9ACTN</name>
<keyword evidence="2" id="KW-1185">Reference proteome</keyword>